<evidence type="ECO:0000313" key="3">
    <source>
        <dbReference type="EMBL" id="KAF7627293.1"/>
    </source>
</evidence>
<feature type="region of interest" description="Disordered" evidence="1">
    <location>
        <begin position="1484"/>
        <end position="1511"/>
    </location>
</feature>
<organism evidence="3 4">
    <name type="scientific">Meloidogyne graminicola</name>
    <dbReference type="NCBI Taxonomy" id="189291"/>
    <lineage>
        <taxon>Eukaryota</taxon>
        <taxon>Metazoa</taxon>
        <taxon>Ecdysozoa</taxon>
        <taxon>Nematoda</taxon>
        <taxon>Chromadorea</taxon>
        <taxon>Rhabditida</taxon>
        <taxon>Tylenchina</taxon>
        <taxon>Tylenchomorpha</taxon>
        <taxon>Tylenchoidea</taxon>
        <taxon>Meloidogynidae</taxon>
        <taxon>Meloidogyninae</taxon>
        <taxon>Meloidogyne</taxon>
    </lineage>
</organism>
<evidence type="ECO:0000313" key="4">
    <source>
        <dbReference type="Proteomes" id="UP000605970"/>
    </source>
</evidence>
<dbReference type="Proteomes" id="UP000605970">
    <property type="component" value="Unassembled WGS sequence"/>
</dbReference>
<feature type="domain" description="EGF-like" evidence="2">
    <location>
        <begin position="1364"/>
        <end position="1394"/>
    </location>
</feature>
<feature type="domain" description="EGF-like" evidence="2">
    <location>
        <begin position="617"/>
        <end position="662"/>
    </location>
</feature>
<feature type="domain" description="EGF-like" evidence="2">
    <location>
        <begin position="1601"/>
        <end position="1647"/>
    </location>
</feature>
<feature type="domain" description="EGF-like" evidence="2">
    <location>
        <begin position="1227"/>
        <end position="1261"/>
    </location>
</feature>
<evidence type="ECO:0000256" key="1">
    <source>
        <dbReference type="SAM" id="MobiDB-lite"/>
    </source>
</evidence>
<dbReference type="InterPro" id="IPR006149">
    <property type="entry name" value="EB_dom"/>
</dbReference>
<feature type="domain" description="EGF-like" evidence="2">
    <location>
        <begin position="1035"/>
        <end position="1072"/>
    </location>
</feature>
<sequence length="1758" mass="190127">MVIVYRPYVSRWRKAWNVLKAKPQYWMTNYTEIFFSSVIVVPCFIVQMSYNLYKDGLPNDMATLGVMKAPYYRHYYEVRRPNDRLVQQWRVPEDYPPESLLLRPGIWPSETWKDHAWDSYSRIYKQINQHLRVLCERTNFWVSPTDTLSSGVHPWDGNLVDQDLKENEIQRNYNNKFPKLIEWPKEGQIGSHCNTELHGSCIVQNSHCFNGICECLPISLNRECIRPMDCPGNGEFCNRINGKCECLDRFVEIDWRCLPVGCIDSRQCQVFFPTATCSSEGKCHCPEGMNAKVRTCYASIRTKQSGEPIIPPPIYPSIQQPIPSIGQPNLPLPSTSVESSLIAGISPGSVCSTDSSCAGYPLAFCDGVCKCREGALNAGSACIAALENGAIIGGTCSNGQAYVSEIGACLSESSPGSPCQYSQQCALQEPGSFCRRLICECPYGMQVSTDGRNCVFTDRNCTRRGEIWISEIGQCKFTVLPGSGRCTHSMQCSAVVQGAQCVLENGEQCQQGQAFSSVTGSCLPTVQPGSECFYSSQCHAVYPGMLCSLGRCRCPNDQVFSGNRCMPSCPQSYIRNQFGCRTNQIEYQGHCIDIVGPGQACLVNRQCSGGSQCVDAKCQCPIIRAAPHESCTRGQRCVGGSSCMDGICLCPTGTSPLNGVCVTRMTVPPNSACSSAVECGGGTPPLLAINGTCQYPPTVLPDGACPTGRERCLGGSTCRQGRCKCPLGTVADGSECSVVTQVGAGQSCSPTRVCTNFAVCVQGICTCPSPFIAQSGQCVRPETVLAGDSCALGEACPPNSYCHQTEKVCTCISPTTNINGICRNAKTALPGESCSNDEICSGGSNCIDRVCQCSNGMTIQGGQCILIPSNTLGPCSESIQCTGEGKIAVGGYRKKREQPLPSEFINNNIDEQNIMYENNDVTKIKNSPKYSSIQPALLQTSKTLPLKNTIPEQFSDGLTILSNTENAKNEDPKSQESIIQLGHQCKIEGQTCGPSGNSNCLDGFCRCNEEYVQAGNSLCLPRSKIANPIINPGYNCAAGDFCDGGATCIRNTCQCPNGIKLGGKELENSRTVFIGNDGKRLVKKSPGLNCRHNPQVCTGGSFCFNGYCVCPEGYEERDGECIVPKIYVEPGASCERPPGIIAQVECLGNSVCANGFCVCPNGEPIQNKMCVTVNSIASPGEPCIASLTQCTGNSVCTAGFCTCPNQQVPLNGQCASVSLATQLPMQTCTPTTICLGNSICQAGRCQCLPNTILSRSGTYCQPVSAIIVQPLSSPQLTNTFGIPGYPCAIGTQQQCSGGANCVQGICACDYGYYPQQSICVPYTVQPLAQPPLPLFPLYSDYLPPFSFRVLPGENCDPRCEFTGTCDKVCSGGSICADGVCTCPQGQHNVGGQCVPYPVTFTPSQPQQIIQPLQPSPQIQPFPSSVIIPTTKQRRRPSESCDYSSTVCTRGSSCILGVCQCPPGYSPSLDKESCVNGLLMDPGGIITPRASSKEKQKSQPSSTSIVRGKKEEPQRLKLGQKCKQSIECVPGAQCLFEVCACPPRTLANEIGHCVSENNLLNNQQQRPIDNVQNLSPTTKFHNFASLPIQSKIKINEILIGTQCNNNNLTQKCQFNSQCILLIEEASAFCVCVDSTGGDMVTNSNGYCTPKLLADNIDKRFLGSPCHLFDRPCNEGICRSGFCLKIQNNLQQQQYFNKRGMSEERKIILKNFFNNGEQCHSHLECEPPSLCLLNRCDCPQGTFSQPDHSVCAFLQPTNSK</sequence>
<keyword evidence="4" id="KW-1185">Reference proteome</keyword>
<proteinExistence type="predicted"/>
<dbReference type="OrthoDB" id="504708at2759"/>
<feature type="domain" description="EGF-like" evidence="2">
    <location>
        <begin position="1145"/>
        <end position="1171"/>
    </location>
</feature>
<protein>
    <recommendedName>
        <fullName evidence="2">EGF-like domain-containing protein</fullName>
    </recommendedName>
</protein>
<dbReference type="PANTHER" id="PTHR45985">
    <property type="match status" value="1"/>
</dbReference>
<dbReference type="InterPro" id="IPR052740">
    <property type="entry name" value="CE4"/>
</dbReference>
<dbReference type="Pfam" id="PF01683">
    <property type="entry name" value="EB"/>
    <property type="match status" value="11"/>
</dbReference>
<feature type="domain" description="EGF-like" evidence="2">
    <location>
        <begin position="1439"/>
        <end position="1474"/>
    </location>
</feature>
<dbReference type="InterPro" id="IPR006150">
    <property type="entry name" value="Cys_repeat_1"/>
</dbReference>
<gene>
    <name evidence="3" type="ORF">Mgra_00009408</name>
</gene>
<feature type="domain" description="EGF-like" evidence="2">
    <location>
        <begin position="704"/>
        <end position="737"/>
    </location>
</feature>
<feature type="domain" description="EGF-like" evidence="2">
    <location>
        <begin position="1286"/>
        <end position="1320"/>
    </location>
</feature>
<feature type="domain" description="EGF-like" evidence="2">
    <location>
        <begin position="223"/>
        <end position="258"/>
    </location>
</feature>
<dbReference type="SMART" id="SM00181">
    <property type="entry name" value="EGF"/>
    <property type="match status" value="14"/>
</dbReference>
<feature type="domain" description="EGF-like" evidence="2">
    <location>
        <begin position="1089"/>
        <end position="1122"/>
    </location>
</feature>
<comment type="caution">
    <text evidence="3">The sequence shown here is derived from an EMBL/GenBank/DDBJ whole genome shotgun (WGS) entry which is preliminary data.</text>
</comment>
<evidence type="ECO:0000259" key="2">
    <source>
        <dbReference type="SMART" id="SM00181"/>
    </source>
</evidence>
<reference evidence="3" key="1">
    <citation type="journal article" date="2020" name="Ecol. Evol.">
        <title>Genome structure and content of the rice root-knot nematode (Meloidogyne graminicola).</title>
        <authorList>
            <person name="Phan N.T."/>
            <person name="Danchin E.G.J."/>
            <person name="Klopp C."/>
            <person name="Perfus-Barbeoch L."/>
            <person name="Kozlowski D.K."/>
            <person name="Koutsovoulos G.D."/>
            <person name="Lopez-Roques C."/>
            <person name="Bouchez O."/>
            <person name="Zahm M."/>
            <person name="Besnard G."/>
            <person name="Bellafiore S."/>
        </authorList>
    </citation>
    <scope>NUCLEOTIDE SEQUENCE</scope>
    <source>
        <strain evidence="3">VN-18</strain>
    </source>
</reference>
<feature type="domain" description="EGF-like" evidence="2">
    <location>
        <begin position="408"/>
        <end position="455"/>
    </location>
</feature>
<name>A0A8S9ZDB9_9BILA</name>
<accession>A0A8S9ZDB9</accession>
<dbReference type="PANTHER" id="PTHR45985:SF3">
    <property type="entry name" value="CHITIN DEACETYLASE-LIKE 4"/>
    <property type="match status" value="1"/>
</dbReference>
<feature type="domain" description="EGF-like" evidence="2">
    <location>
        <begin position="833"/>
        <end position="865"/>
    </location>
</feature>
<feature type="domain" description="EGF-like" evidence="2">
    <location>
        <begin position="747"/>
        <end position="779"/>
    </location>
</feature>
<dbReference type="EMBL" id="JABEBT010000155">
    <property type="protein sequence ID" value="KAF7627293.1"/>
    <property type="molecule type" value="Genomic_DNA"/>
</dbReference>
<dbReference type="InterPro" id="IPR000742">
    <property type="entry name" value="EGF"/>
</dbReference>
<dbReference type="SMART" id="SM00289">
    <property type="entry name" value="WR1"/>
    <property type="match status" value="8"/>
</dbReference>